<dbReference type="SUPFAM" id="SSF47954">
    <property type="entry name" value="Cyclin-like"/>
    <property type="match status" value="2"/>
</dbReference>
<dbReference type="Gene3D" id="1.10.472.10">
    <property type="entry name" value="Cyclin-like"/>
    <property type="match status" value="2"/>
</dbReference>
<dbReference type="GO" id="GO:0016538">
    <property type="term" value="F:cyclin-dependent protein serine/threonine kinase regulator activity"/>
    <property type="evidence" value="ECO:0007669"/>
    <property type="project" value="InterPro"/>
</dbReference>
<keyword evidence="3 5" id="KW-0195">Cyclin</keyword>
<dbReference type="SMART" id="SM00385">
    <property type="entry name" value="CYCLIN"/>
    <property type="match status" value="2"/>
</dbReference>
<evidence type="ECO:0000313" key="9">
    <source>
        <dbReference type="Proteomes" id="UP000639772"/>
    </source>
</evidence>
<proteinExistence type="inferred from homology"/>
<dbReference type="InterPro" id="IPR004367">
    <property type="entry name" value="Cyclin_C-dom"/>
</dbReference>
<dbReference type="GO" id="GO:0044772">
    <property type="term" value="P:mitotic cell cycle phase transition"/>
    <property type="evidence" value="ECO:0007669"/>
    <property type="project" value="InterPro"/>
</dbReference>
<dbReference type="InterPro" id="IPR046965">
    <property type="entry name" value="Cyclin_A/B-like"/>
</dbReference>
<sequence length="499" mass="56150">MKKQASGITGYGKCTGPVTRARASTLASQGCIKFSKPPLRPDDKALAKSARRKRVVSDENSYAVPYVEVSHHRKRAVLKDISDVSCKNSSGNFFIAAKMPIKVCTQQVLSVQQPKARSSSEKKRSKVCAAATSNREMTYGNFTARKVDEEKIMDSLKTEQTLVSVCMNHSLCSTQVAEIVSDQESSFPVALLDGNMFRDIEMKDNGILSDDQHSLHCIGVQDIDDDLSNPQMCGHYAVEIHNNLRIAELTGRPSTNFMEILQLDITQRMRSILIDWLVEVADEYKLVPDTLYLTVYAIDCFLSQSYIKKERLQLLGVTCMLIASKYEEICAPRVEEFCFITDSTYTKEEVLRMEIQVLNFLGFRLSVPTIKTFLRRFLRAAQTAYKAPSLPLGYLANYFAELSLVEYSFLKFLPSVIAASAVFLARWTLDQSDHPWNRTLEHYTSYKASDLESAVLALQELQQSSATSSLHAIRDKYLQEKYECVADKESPSLPGSLFT</sequence>
<name>A0A835V4T5_VANPL</name>
<reference evidence="8 9" key="1">
    <citation type="journal article" date="2020" name="Nat. Food">
        <title>A phased Vanilla planifolia genome enables genetic improvement of flavour and production.</title>
        <authorList>
            <person name="Hasing T."/>
            <person name="Tang H."/>
            <person name="Brym M."/>
            <person name="Khazi F."/>
            <person name="Huang T."/>
            <person name="Chambers A.H."/>
        </authorList>
    </citation>
    <scope>NUCLEOTIDE SEQUENCE [LARGE SCALE GENOMIC DNA]</scope>
    <source>
        <tissue evidence="8">Leaf</tissue>
    </source>
</reference>
<comment type="similarity">
    <text evidence="1">Belongs to the cyclin family. Cyclin AB subfamily.</text>
</comment>
<protein>
    <submittedName>
        <fullName evidence="8">Uncharacterized protein</fullName>
    </submittedName>
</protein>
<evidence type="ECO:0000256" key="2">
    <source>
        <dbReference type="ARBA" id="ARBA00022618"/>
    </source>
</evidence>
<dbReference type="EMBL" id="JADCNM010000004">
    <property type="protein sequence ID" value="KAG0487449.1"/>
    <property type="molecule type" value="Genomic_DNA"/>
</dbReference>
<dbReference type="InterPro" id="IPR006671">
    <property type="entry name" value="Cyclin_N"/>
</dbReference>
<dbReference type="SMART" id="SM01332">
    <property type="entry name" value="Cyclin_C"/>
    <property type="match status" value="1"/>
</dbReference>
<dbReference type="InterPro" id="IPR039361">
    <property type="entry name" value="Cyclin"/>
</dbReference>
<dbReference type="InterPro" id="IPR013763">
    <property type="entry name" value="Cyclin-like_dom"/>
</dbReference>
<evidence type="ECO:0000256" key="4">
    <source>
        <dbReference type="ARBA" id="ARBA00023306"/>
    </source>
</evidence>
<dbReference type="AlphaFoldDB" id="A0A835V4T5"/>
<dbReference type="PIRSF" id="PIRSF001771">
    <property type="entry name" value="Cyclin_A_B_D_E"/>
    <property type="match status" value="1"/>
</dbReference>
<evidence type="ECO:0000256" key="3">
    <source>
        <dbReference type="ARBA" id="ARBA00023127"/>
    </source>
</evidence>
<dbReference type="InterPro" id="IPR036915">
    <property type="entry name" value="Cyclin-like_sf"/>
</dbReference>
<feature type="domain" description="Cyclin C-terminal" evidence="7">
    <location>
        <begin position="368"/>
        <end position="491"/>
    </location>
</feature>
<keyword evidence="2" id="KW-0132">Cell division</keyword>
<organism evidence="8 9">
    <name type="scientific">Vanilla planifolia</name>
    <name type="common">Vanilla</name>
    <dbReference type="NCBI Taxonomy" id="51239"/>
    <lineage>
        <taxon>Eukaryota</taxon>
        <taxon>Viridiplantae</taxon>
        <taxon>Streptophyta</taxon>
        <taxon>Embryophyta</taxon>
        <taxon>Tracheophyta</taxon>
        <taxon>Spermatophyta</taxon>
        <taxon>Magnoliopsida</taxon>
        <taxon>Liliopsida</taxon>
        <taxon>Asparagales</taxon>
        <taxon>Orchidaceae</taxon>
        <taxon>Vanilloideae</taxon>
        <taxon>Vanilleae</taxon>
        <taxon>Vanilla</taxon>
    </lineage>
</organism>
<evidence type="ECO:0000259" key="6">
    <source>
        <dbReference type="SMART" id="SM00385"/>
    </source>
</evidence>
<dbReference type="FunFam" id="1.10.472.10:FF:000167">
    <property type="entry name" value="Mitotic cyclin 6"/>
    <property type="match status" value="1"/>
</dbReference>
<keyword evidence="4" id="KW-0131">Cell cycle</keyword>
<dbReference type="GO" id="GO:0051301">
    <property type="term" value="P:cell division"/>
    <property type="evidence" value="ECO:0007669"/>
    <property type="project" value="UniProtKB-KW"/>
</dbReference>
<accession>A0A835V4T5</accession>
<dbReference type="Proteomes" id="UP000639772">
    <property type="component" value="Unassembled WGS sequence"/>
</dbReference>
<evidence type="ECO:0000256" key="1">
    <source>
        <dbReference type="ARBA" id="ARBA00006955"/>
    </source>
</evidence>
<dbReference type="FunFam" id="1.10.472.10:FF:000013">
    <property type="entry name" value="Cyclin A1"/>
    <property type="match status" value="1"/>
</dbReference>
<feature type="domain" description="Cyclin-like" evidence="6">
    <location>
        <begin position="275"/>
        <end position="359"/>
    </location>
</feature>
<dbReference type="OrthoDB" id="5590282at2759"/>
<dbReference type="Pfam" id="PF00134">
    <property type="entry name" value="Cyclin_N"/>
    <property type="match status" value="1"/>
</dbReference>
<comment type="caution">
    <text evidence="8">The sequence shown here is derived from an EMBL/GenBank/DDBJ whole genome shotgun (WGS) entry which is preliminary data.</text>
</comment>
<dbReference type="PANTHER" id="PTHR10177">
    <property type="entry name" value="CYCLINS"/>
    <property type="match status" value="1"/>
</dbReference>
<evidence type="ECO:0000313" key="8">
    <source>
        <dbReference type="EMBL" id="KAG0487449.1"/>
    </source>
</evidence>
<evidence type="ECO:0000259" key="7">
    <source>
        <dbReference type="SMART" id="SM01332"/>
    </source>
</evidence>
<feature type="domain" description="Cyclin-like" evidence="6">
    <location>
        <begin position="372"/>
        <end position="460"/>
    </location>
</feature>
<gene>
    <name evidence="8" type="ORF">HPP92_009544</name>
</gene>
<dbReference type="Pfam" id="PF02984">
    <property type="entry name" value="Cyclin_C"/>
    <property type="match status" value="1"/>
</dbReference>
<evidence type="ECO:0000256" key="5">
    <source>
        <dbReference type="RuleBase" id="RU000383"/>
    </source>
</evidence>
<dbReference type="CDD" id="cd20506">
    <property type="entry name" value="CYCLIN_AtCycA-like_rpt2"/>
    <property type="match status" value="1"/>
</dbReference>